<protein>
    <recommendedName>
        <fullName evidence="4">procollagen-proline 4-dioxygenase</fullName>
        <ecNumber evidence="4">1.14.11.2</ecNumber>
    </recommendedName>
</protein>
<keyword evidence="6" id="KW-0479">Metal-binding</keyword>
<dbReference type="Proteomes" id="UP001459277">
    <property type="component" value="Unassembled WGS sequence"/>
</dbReference>
<organism evidence="17 18">
    <name type="scientific">Lithocarpus litseifolius</name>
    <dbReference type="NCBI Taxonomy" id="425828"/>
    <lineage>
        <taxon>Eukaryota</taxon>
        <taxon>Viridiplantae</taxon>
        <taxon>Streptophyta</taxon>
        <taxon>Embryophyta</taxon>
        <taxon>Tracheophyta</taxon>
        <taxon>Spermatophyta</taxon>
        <taxon>Magnoliopsida</taxon>
        <taxon>eudicotyledons</taxon>
        <taxon>Gunneridae</taxon>
        <taxon>Pentapetalae</taxon>
        <taxon>rosids</taxon>
        <taxon>fabids</taxon>
        <taxon>Fagales</taxon>
        <taxon>Fagaceae</taxon>
        <taxon>Lithocarpus</taxon>
    </lineage>
</organism>
<keyword evidence="8" id="KW-0223">Dioxygenase</keyword>
<keyword evidence="11" id="KW-0560">Oxidoreductase</keyword>
<sequence length="314" mass="35162">MGSLLSILLLLLLLLAFTSSFHSLLAESRKELRDKEANQETVIQLGHYVHSNRIDPSRVVQLSWQPRVFLYKGFLSDEECDHLITLAHGMEVNGLGNDDNSGHVGTDRLLKISEIPLDIEDDVVSRIEERISAWTFLPKENSRPLQVMHYGLEEADKNYDYLGNKSTLELTKPLMAIVVLYLSNVTRGGEILFPDSEVKSKIWSGCTKSSNILRPIKGNAILFFTIHPNASPDKSSSHARCPIVEGEMWHATKFFHVGSIRGENLSLKSDGTDCTDEDESCPKWAAIGECQRNPVYMIGSPDYYGTCRKSCNAC</sequence>
<dbReference type="Pfam" id="PF01549">
    <property type="entry name" value="ShK"/>
    <property type="match status" value="1"/>
</dbReference>
<proteinExistence type="inferred from homology"/>
<evidence type="ECO:0000256" key="6">
    <source>
        <dbReference type="ARBA" id="ARBA00022723"/>
    </source>
</evidence>
<evidence type="ECO:0000256" key="12">
    <source>
        <dbReference type="ARBA" id="ARBA00023004"/>
    </source>
</evidence>
<feature type="chain" id="PRO_5043766457" description="procollagen-proline 4-dioxygenase" evidence="15">
    <location>
        <begin position="21"/>
        <end position="314"/>
    </location>
</feature>
<dbReference type="AlphaFoldDB" id="A0AAW2CCA1"/>
<evidence type="ECO:0000313" key="18">
    <source>
        <dbReference type="Proteomes" id="UP001459277"/>
    </source>
</evidence>
<dbReference type="GO" id="GO:0005789">
    <property type="term" value="C:endoplasmic reticulum membrane"/>
    <property type="evidence" value="ECO:0007669"/>
    <property type="project" value="UniProtKB-SubCell"/>
</dbReference>
<dbReference type="GO" id="GO:0031418">
    <property type="term" value="F:L-ascorbic acid binding"/>
    <property type="evidence" value="ECO:0007669"/>
    <property type="project" value="InterPro"/>
</dbReference>
<dbReference type="GO" id="GO:0004656">
    <property type="term" value="F:procollagen-proline 4-dioxygenase activity"/>
    <property type="evidence" value="ECO:0007669"/>
    <property type="project" value="UniProtKB-EC"/>
</dbReference>
<keyword evidence="10" id="KW-1133">Transmembrane helix</keyword>
<comment type="subcellular location">
    <subcellularLocation>
        <location evidence="2">Endoplasmic reticulum membrane</location>
        <topology evidence="2">Single-pass type II membrane protein</topology>
    </subcellularLocation>
</comment>
<evidence type="ECO:0000313" key="17">
    <source>
        <dbReference type="EMBL" id="KAK9994519.1"/>
    </source>
</evidence>
<comment type="caution">
    <text evidence="17">The sequence shown here is derived from an EMBL/GenBank/DDBJ whole genome shotgun (WGS) entry which is preliminary data.</text>
</comment>
<dbReference type="InterPro" id="IPR006620">
    <property type="entry name" value="Pro_4_hyd_alph"/>
</dbReference>
<keyword evidence="18" id="KW-1185">Reference proteome</keyword>
<evidence type="ECO:0000256" key="13">
    <source>
        <dbReference type="ARBA" id="ARBA00023136"/>
    </source>
</evidence>
<comment type="catalytic activity">
    <reaction evidence="14">
        <text>L-prolyl-[collagen] + 2-oxoglutarate + O2 = trans-4-hydroxy-L-prolyl-[collagen] + succinate + CO2</text>
        <dbReference type="Rhea" id="RHEA:18945"/>
        <dbReference type="Rhea" id="RHEA-COMP:11676"/>
        <dbReference type="Rhea" id="RHEA-COMP:11680"/>
        <dbReference type="ChEBI" id="CHEBI:15379"/>
        <dbReference type="ChEBI" id="CHEBI:16526"/>
        <dbReference type="ChEBI" id="CHEBI:16810"/>
        <dbReference type="ChEBI" id="CHEBI:30031"/>
        <dbReference type="ChEBI" id="CHEBI:50342"/>
        <dbReference type="ChEBI" id="CHEBI:61965"/>
        <dbReference type="EC" id="1.14.11.2"/>
    </reaction>
</comment>
<dbReference type="InterPro" id="IPR003582">
    <property type="entry name" value="ShKT_dom"/>
</dbReference>
<feature type="signal peptide" evidence="15">
    <location>
        <begin position="1"/>
        <end position="20"/>
    </location>
</feature>
<dbReference type="Gene3D" id="2.60.120.620">
    <property type="entry name" value="q2cbj1_9rhob like domain"/>
    <property type="match status" value="1"/>
</dbReference>
<evidence type="ECO:0000256" key="7">
    <source>
        <dbReference type="ARBA" id="ARBA00022824"/>
    </source>
</evidence>
<dbReference type="PANTHER" id="PTHR10869:SF102">
    <property type="entry name" value="PROLYL 4-HYDROXYLASE 12-RELATED"/>
    <property type="match status" value="1"/>
</dbReference>
<keyword evidence="7" id="KW-0256">Endoplasmic reticulum</keyword>
<evidence type="ECO:0000256" key="10">
    <source>
        <dbReference type="ARBA" id="ARBA00022989"/>
    </source>
</evidence>
<gene>
    <name evidence="17" type="ORF">SO802_024222</name>
</gene>
<evidence type="ECO:0000256" key="4">
    <source>
        <dbReference type="ARBA" id="ARBA00012269"/>
    </source>
</evidence>
<keyword evidence="15" id="KW-0732">Signal</keyword>
<keyword evidence="13" id="KW-0472">Membrane</keyword>
<evidence type="ECO:0000256" key="9">
    <source>
        <dbReference type="ARBA" id="ARBA00022968"/>
    </source>
</evidence>
<dbReference type="PANTHER" id="PTHR10869">
    <property type="entry name" value="PROLYL 4-HYDROXYLASE ALPHA SUBUNIT"/>
    <property type="match status" value="1"/>
</dbReference>
<feature type="domain" description="ShKT" evidence="16">
    <location>
        <begin position="274"/>
        <end position="314"/>
    </location>
</feature>
<evidence type="ECO:0000256" key="15">
    <source>
        <dbReference type="SAM" id="SignalP"/>
    </source>
</evidence>
<name>A0AAW2CCA1_9ROSI</name>
<comment type="cofactor">
    <cofactor evidence="1">
        <name>L-ascorbate</name>
        <dbReference type="ChEBI" id="CHEBI:38290"/>
    </cofactor>
</comment>
<evidence type="ECO:0000256" key="3">
    <source>
        <dbReference type="ARBA" id="ARBA00006511"/>
    </source>
</evidence>
<dbReference type="SMART" id="SM00702">
    <property type="entry name" value="P4Hc"/>
    <property type="match status" value="1"/>
</dbReference>
<keyword evidence="5" id="KW-0812">Transmembrane</keyword>
<dbReference type="PROSITE" id="PS51670">
    <property type="entry name" value="SHKT"/>
    <property type="match status" value="1"/>
</dbReference>
<keyword evidence="12" id="KW-0408">Iron</keyword>
<comment type="similarity">
    <text evidence="3">Belongs to the P4HA family.</text>
</comment>
<reference evidence="17 18" key="1">
    <citation type="submission" date="2024-01" db="EMBL/GenBank/DDBJ databases">
        <title>A telomere-to-telomere, gap-free genome of sweet tea (Lithocarpus litseifolius).</title>
        <authorList>
            <person name="Zhou J."/>
        </authorList>
    </citation>
    <scope>NUCLEOTIDE SEQUENCE [LARGE SCALE GENOMIC DNA]</scope>
    <source>
        <strain evidence="17">Zhou-2022a</strain>
        <tissue evidence="17">Leaf</tissue>
    </source>
</reference>
<evidence type="ECO:0000259" key="16">
    <source>
        <dbReference type="PROSITE" id="PS51670"/>
    </source>
</evidence>
<evidence type="ECO:0000256" key="11">
    <source>
        <dbReference type="ARBA" id="ARBA00023002"/>
    </source>
</evidence>
<keyword evidence="9" id="KW-0735">Signal-anchor</keyword>
<evidence type="ECO:0000256" key="14">
    <source>
        <dbReference type="ARBA" id="ARBA00049169"/>
    </source>
</evidence>
<dbReference type="SMART" id="SM00254">
    <property type="entry name" value="ShKT"/>
    <property type="match status" value="1"/>
</dbReference>
<dbReference type="EC" id="1.14.11.2" evidence="4"/>
<evidence type="ECO:0000256" key="1">
    <source>
        <dbReference type="ARBA" id="ARBA00001961"/>
    </source>
</evidence>
<evidence type="ECO:0000256" key="8">
    <source>
        <dbReference type="ARBA" id="ARBA00022964"/>
    </source>
</evidence>
<dbReference type="InterPro" id="IPR045054">
    <property type="entry name" value="P4HA-like"/>
</dbReference>
<evidence type="ECO:0000256" key="5">
    <source>
        <dbReference type="ARBA" id="ARBA00022692"/>
    </source>
</evidence>
<evidence type="ECO:0000256" key="2">
    <source>
        <dbReference type="ARBA" id="ARBA00004648"/>
    </source>
</evidence>
<dbReference type="FunFam" id="2.60.120.620:FF:000029">
    <property type="entry name" value="Probable prolyl 4-hydroxylase 12"/>
    <property type="match status" value="1"/>
</dbReference>
<dbReference type="GO" id="GO:0005506">
    <property type="term" value="F:iron ion binding"/>
    <property type="evidence" value="ECO:0007669"/>
    <property type="project" value="InterPro"/>
</dbReference>
<dbReference type="EMBL" id="JAZDWU010000008">
    <property type="protein sequence ID" value="KAK9994519.1"/>
    <property type="molecule type" value="Genomic_DNA"/>
</dbReference>
<accession>A0AAW2CCA1</accession>